<dbReference type="EMBL" id="CP066744">
    <property type="protein sequence ID" value="QQK07799.1"/>
    <property type="molecule type" value="Genomic_DNA"/>
</dbReference>
<reference evidence="1 2" key="1">
    <citation type="journal article" date="2022" name="Int. J. Syst. Evol. Microbiol.">
        <title>Miniphocaeibacter halophilus sp. nov., an ammonium-tolerant acetate-producing bacterium isolated from a biogas system.</title>
        <authorList>
            <person name="Schnurer A."/>
            <person name="Singh A."/>
            <person name="Bi S."/>
            <person name="Qiao W."/>
            <person name="Westerholm M."/>
        </authorList>
    </citation>
    <scope>NUCLEOTIDE SEQUENCE [LARGE SCALE GENOMIC DNA]</scope>
    <source>
        <strain evidence="1 2">AMB_01</strain>
    </source>
</reference>
<protein>
    <submittedName>
        <fullName evidence="1">Uncharacterized protein</fullName>
    </submittedName>
</protein>
<accession>A0AC61MSI9</accession>
<keyword evidence="2" id="KW-1185">Reference proteome</keyword>
<organism evidence="1 2">
    <name type="scientific">Miniphocaeibacter halophilus</name>
    <dbReference type="NCBI Taxonomy" id="2931922"/>
    <lineage>
        <taxon>Bacteria</taxon>
        <taxon>Bacillati</taxon>
        <taxon>Bacillota</taxon>
        <taxon>Tissierellia</taxon>
        <taxon>Tissierellales</taxon>
        <taxon>Peptoniphilaceae</taxon>
        <taxon>Miniphocaeibacter</taxon>
    </lineage>
</organism>
<gene>
    <name evidence="1" type="ORF">JFY71_11040</name>
</gene>
<evidence type="ECO:0000313" key="2">
    <source>
        <dbReference type="Proteomes" id="UP000595814"/>
    </source>
</evidence>
<evidence type="ECO:0000313" key="1">
    <source>
        <dbReference type="EMBL" id="QQK07799.1"/>
    </source>
</evidence>
<dbReference type="Proteomes" id="UP000595814">
    <property type="component" value="Chromosome"/>
</dbReference>
<proteinExistence type="predicted"/>
<sequence>MKFEEALAYLEDVKYGHCKDFNNFKEVLALFKIKESDFKIIQIAGTNGKGTVGTFLSNFIEGSNKSIGHFISPHLVDYRERFKVNNKIISKESFINIVKKIKNTLADELKNKLTYFELSLIVALLVFKYEKVEYIILEAGIGGRYDITNIFSNNILSIITTIGYDHVNILGNSLEEIAYHKSGIIKPCSKVVSYSHTSIVDRLIEKEALEKHSNLSFLNKEDVKILNMNLNGSDFTYLSEEFHTSMIGKHQVYNICLALQAFLLLDIEYNMDVIREKINSIQFEGRMEKINYNPTVIVDGAHNDEGLEILNKNIEYLNIEDFILIVGSMNDKNIFNKLEKIISKAKIVIFTKIDYERAIEPEKIMNLVNLQKKQYIIINNIKEIKDFIVNNIKKEDLVLITGSLYLVGEIKKIFNYKNNNGDKYV</sequence>
<name>A0AC61MSI9_9FIRM</name>